<dbReference type="GO" id="GO:0003677">
    <property type="term" value="F:DNA binding"/>
    <property type="evidence" value="ECO:0007669"/>
    <property type="project" value="UniProtKB-KW"/>
</dbReference>
<keyword evidence="3" id="KW-0804">Transcription</keyword>
<dbReference type="PANTHER" id="PTHR42756">
    <property type="entry name" value="TRANSCRIPTIONAL REGULATOR, MARR"/>
    <property type="match status" value="1"/>
</dbReference>
<evidence type="ECO:0000313" key="6">
    <source>
        <dbReference type="EMBL" id="MET4634638.1"/>
    </source>
</evidence>
<dbReference type="Gene3D" id="1.10.10.10">
    <property type="entry name" value="Winged helix-like DNA-binding domain superfamily/Winged helix DNA-binding domain"/>
    <property type="match status" value="1"/>
</dbReference>
<keyword evidence="2 6" id="KW-0238">DNA-binding</keyword>
<dbReference type="InterPro" id="IPR000835">
    <property type="entry name" value="HTH_MarR-typ"/>
</dbReference>
<evidence type="ECO:0000256" key="4">
    <source>
        <dbReference type="SAM" id="MobiDB-lite"/>
    </source>
</evidence>
<keyword evidence="1" id="KW-0805">Transcription regulation</keyword>
<dbReference type="InterPro" id="IPR023187">
    <property type="entry name" value="Tscrpt_reg_MarR-type_CS"/>
</dbReference>
<evidence type="ECO:0000259" key="5">
    <source>
        <dbReference type="PROSITE" id="PS50995"/>
    </source>
</evidence>
<dbReference type="Proteomes" id="UP001549321">
    <property type="component" value="Unassembled WGS sequence"/>
</dbReference>
<gene>
    <name evidence="6" type="ORF">ABIE08_002551</name>
</gene>
<dbReference type="InterPro" id="IPR036390">
    <property type="entry name" value="WH_DNA-bd_sf"/>
</dbReference>
<protein>
    <submittedName>
        <fullName evidence="6">DNA-binding MarR family transcriptional regulator</fullName>
    </submittedName>
</protein>
<sequence length="179" mass="19507">MAFNHRKTITFRLAQTARAARGRSGSHLARIGLHPGQDSVLKTLSEQDGLSMSQLAQSLAVQPPTVTKMVSRLAAQGYVERKASKGDGRQAHVYLTQQGRDAIVDIDKGWKRLEKEALAGLDDKDVKRLRKLLRQIERNLSAIPEDGEDDAIDEPEAEPDTESKADAAALAPENAETAA</sequence>
<dbReference type="EMBL" id="JBEPSM010000001">
    <property type="protein sequence ID" value="MET4634638.1"/>
    <property type="molecule type" value="Genomic_DNA"/>
</dbReference>
<dbReference type="PROSITE" id="PS01117">
    <property type="entry name" value="HTH_MARR_1"/>
    <property type="match status" value="1"/>
</dbReference>
<comment type="caution">
    <text evidence="6">The sequence shown here is derived from an EMBL/GenBank/DDBJ whole genome shotgun (WGS) entry which is preliminary data.</text>
</comment>
<evidence type="ECO:0000256" key="1">
    <source>
        <dbReference type="ARBA" id="ARBA00023015"/>
    </source>
</evidence>
<dbReference type="PANTHER" id="PTHR42756:SF1">
    <property type="entry name" value="TRANSCRIPTIONAL REPRESSOR OF EMRAB OPERON"/>
    <property type="match status" value="1"/>
</dbReference>
<dbReference type="InterPro" id="IPR036388">
    <property type="entry name" value="WH-like_DNA-bd_sf"/>
</dbReference>
<feature type="domain" description="HTH marR-type" evidence="5">
    <location>
        <begin position="6"/>
        <end position="138"/>
    </location>
</feature>
<reference evidence="6 7" key="1">
    <citation type="submission" date="2024-06" db="EMBL/GenBank/DDBJ databases">
        <title>Sorghum-associated microbial communities from plants grown in Nebraska, USA.</title>
        <authorList>
            <person name="Schachtman D."/>
        </authorList>
    </citation>
    <scope>NUCLEOTIDE SEQUENCE [LARGE SCALE GENOMIC DNA]</scope>
    <source>
        <strain evidence="6 7">3207</strain>
    </source>
</reference>
<feature type="compositionally biased region" description="Low complexity" evidence="4">
    <location>
        <begin position="166"/>
        <end position="179"/>
    </location>
</feature>
<accession>A0ABV2R048</accession>
<dbReference type="RefSeq" id="WP_354551447.1">
    <property type="nucleotide sequence ID" value="NZ_JBEPSM010000001.1"/>
</dbReference>
<feature type="compositionally biased region" description="Acidic residues" evidence="4">
    <location>
        <begin position="145"/>
        <end position="160"/>
    </location>
</feature>
<evidence type="ECO:0000313" key="7">
    <source>
        <dbReference type="Proteomes" id="UP001549321"/>
    </source>
</evidence>
<dbReference type="SUPFAM" id="SSF46785">
    <property type="entry name" value="Winged helix' DNA-binding domain"/>
    <property type="match status" value="1"/>
</dbReference>
<name>A0ABV2R048_9HYPH</name>
<evidence type="ECO:0000256" key="2">
    <source>
        <dbReference type="ARBA" id="ARBA00023125"/>
    </source>
</evidence>
<keyword evidence="7" id="KW-1185">Reference proteome</keyword>
<dbReference type="InterPro" id="IPR022689">
    <property type="entry name" value="Iron_dep_repressor"/>
</dbReference>
<organism evidence="6 7">
    <name type="scientific">Kaistia defluvii</name>
    <dbReference type="NCBI Taxonomy" id="410841"/>
    <lineage>
        <taxon>Bacteria</taxon>
        <taxon>Pseudomonadati</taxon>
        <taxon>Pseudomonadota</taxon>
        <taxon>Alphaproteobacteria</taxon>
        <taxon>Hyphomicrobiales</taxon>
        <taxon>Kaistiaceae</taxon>
        <taxon>Kaistia</taxon>
    </lineage>
</organism>
<dbReference type="Pfam" id="PF01047">
    <property type="entry name" value="MarR"/>
    <property type="match status" value="1"/>
</dbReference>
<dbReference type="SMART" id="SM00347">
    <property type="entry name" value="HTH_MARR"/>
    <property type="match status" value="1"/>
</dbReference>
<dbReference type="PROSITE" id="PS50995">
    <property type="entry name" value="HTH_MARR_2"/>
    <property type="match status" value="1"/>
</dbReference>
<proteinExistence type="predicted"/>
<feature type="region of interest" description="Disordered" evidence="4">
    <location>
        <begin position="140"/>
        <end position="179"/>
    </location>
</feature>
<evidence type="ECO:0000256" key="3">
    <source>
        <dbReference type="ARBA" id="ARBA00023163"/>
    </source>
</evidence>
<dbReference type="SMART" id="SM00529">
    <property type="entry name" value="HTH_DTXR"/>
    <property type="match status" value="1"/>
</dbReference>
<dbReference type="PRINTS" id="PR00598">
    <property type="entry name" value="HTHMARR"/>
</dbReference>